<accession>A0AAD9TEU2</accession>
<feature type="domain" description="CCHC-type" evidence="2">
    <location>
        <begin position="91"/>
        <end position="104"/>
    </location>
</feature>
<dbReference type="EMBL" id="JANJYI010000009">
    <property type="protein sequence ID" value="KAK2634869.1"/>
    <property type="molecule type" value="Genomic_DNA"/>
</dbReference>
<protein>
    <recommendedName>
        <fullName evidence="2">CCHC-type domain-containing protein</fullName>
    </recommendedName>
</protein>
<dbReference type="SUPFAM" id="SSF57756">
    <property type="entry name" value="Retrovirus zinc finger-like domains"/>
    <property type="match status" value="1"/>
</dbReference>
<dbReference type="InterPro" id="IPR001878">
    <property type="entry name" value="Znf_CCHC"/>
</dbReference>
<proteinExistence type="predicted"/>
<keyword evidence="4" id="KW-1185">Reference proteome</keyword>
<evidence type="ECO:0000256" key="1">
    <source>
        <dbReference type="PROSITE-ProRule" id="PRU00047"/>
    </source>
</evidence>
<comment type="caution">
    <text evidence="3">The sequence shown here is derived from an EMBL/GenBank/DDBJ whole genome shotgun (WGS) entry which is preliminary data.</text>
</comment>
<reference evidence="3" key="1">
    <citation type="journal article" date="2023" name="Plant J.">
        <title>Genome sequences and population genomics provide insights into the demographic history, inbreeding, and mutation load of two 'living fossil' tree species of Dipteronia.</title>
        <authorList>
            <person name="Feng Y."/>
            <person name="Comes H.P."/>
            <person name="Chen J."/>
            <person name="Zhu S."/>
            <person name="Lu R."/>
            <person name="Zhang X."/>
            <person name="Li P."/>
            <person name="Qiu J."/>
            <person name="Olsen K.M."/>
            <person name="Qiu Y."/>
        </authorList>
    </citation>
    <scope>NUCLEOTIDE SEQUENCE</scope>
    <source>
        <strain evidence="3">KIB01</strain>
    </source>
</reference>
<dbReference type="AlphaFoldDB" id="A0AAD9TEU2"/>
<gene>
    <name evidence="3" type="ORF">Ddye_029661</name>
</gene>
<keyword evidence="1" id="KW-0862">Zinc</keyword>
<dbReference type="InterPro" id="IPR025836">
    <property type="entry name" value="Zn_knuckle_CX2CX4HX4C"/>
</dbReference>
<evidence type="ECO:0000313" key="4">
    <source>
        <dbReference type="Proteomes" id="UP001280121"/>
    </source>
</evidence>
<dbReference type="Pfam" id="PF14392">
    <property type="entry name" value="zf-CCHC_4"/>
    <property type="match status" value="1"/>
</dbReference>
<dbReference type="Gene3D" id="4.10.60.10">
    <property type="entry name" value="Zinc finger, CCHC-type"/>
    <property type="match status" value="1"/>
</dbReference>
<organism evidence="3 4">
    <name type="scientific">Dipteronia dyeriana</name>
    <dbReference type="NCBI Taxonomy" id="168575"/>
    <lineage>
        <taxon>Eukaryota</taxon>
        <taxon>Viridiplantae</taxon>
        <taxon>Streptophyta</taxon>
        <taxon>Embryophyta</taxon>
        <taxon>Tracheophyta</taxon>
        <taxon>Spermatophyta</taxon>
        <taxon>Magnoliopsida</taxon>
        <taxon>eudicotyledons</taxon>
        <taxon>Gunneridae</taxon>
        <taxon>Pentapetalae</taxon>
        <taxon>rosids</taxon>
        <taxon>malvids</taxon>
        <taxon>Sapindales</taxon>
        <taxon>Sapindaceae</taxon>
        <taxon>Hippocastanoideae</taxon>
        <taxon>Acereae</taxon>
        <taxon>Dipteronia</taxon>
    </lineage>
</organism>
<dbReference type="PANTHER" id="PTHR31286:SF167">
    <property type="entry name" value="OS09G0268800 PROTEIN"/>
    <property type="match status" value="1"/>
</dbReference>
<evidence type="ECO:0000313" key="3">
    <source>
        <dbReference type="EMBL" id="KAK2634869.1"/>
    </source>
</evidence>
<dbReference type="InterPro" id="IPR036875">
    <property type="entry name" value="Znf_CCHC_sf"/>
</dbReference>
<dbReference type="PANTHER" id="PTHR31286">
    <property type="entry name" value="GLYCINE-RICH CELL WALL STRUCTURAL PROTEIN 1.8-LIKE"/>
    <property type="match status" value="1"/>
</dbReference>
<sequence>MKFNRAAFWVQILNVPLFCIEKDIGRFLGSMTGEVREIDVGPLGECVEKFIHVRVVIDIEKPLCRILKVDGLRDGKESTMLLRYERLPPHCFYCGRLGHIVRDCLNKDSFLNRDDYELMFGPWL</sequence>
<dbReference type="Proteomes" id="UP001280121">
    <property type="component" value="Unassembled WGS sequence"/>
</dbReference>
<name>A0AAD9TEU2_9ROSI</name>
<evidence type="ECO:0000259" key="2">
    <source>
        <dbReference type="PROSITE" id="PS50158"/>
    </source>
</evidence>
<keyword evidence="1" id="KW-0479">Metal-binding</keyword>
<dbReference type="PROSITE" id="PS50158">
    <property type="entry name" value="ZF_CCHC"/>
    <property type="match status" value="1"/>
</dbReference>
<dbReference type="GO" id="GO:0003676">
    <property type="term" value="F:nucleic acid binding"/>
    <property type="evidence" value="ECO:0007669"/>
    <property type="project" value="InterPro"/>
</dbReference>
<dbReference type="InterPro" id="IPR040256">
    <property type="entry name" value="At4g02000-like"/>
</dbReference>
<dbReference type="SMART" id="SM00343">
    <property type="entry name" value="ZnF_C2HC"/>
    <property type="match status" value="1"/>
</dbReference>
<keyword evidence="1" id="KW-0863">Zinc-finger</keyword>
<dbReference type="GO" id="GO:0008270">
    <property type="term" value="F:zinc ion binding"/>
    <property type="evidence" value="ECO:0007669"/>
    <property type="project" value="UniProtKB-KW"/>
</dbReference>